<dbReference type="AlphaFoldDB" id="A0A8J6YUM3"/>
<evidence type="ECO:0000256" key="1">
    <source>
        <dbReference type="SAM" id="MobiDB-lite"/>
    </source>
</evidence>
<evidence type="ECO:0000259" key="3">
    <source>
        <dbReference type="Pfam" id="PF03703"/>
    </source>
</evidence>
<dbReference type="InterPro" id="IPR054839">
    <property type="entry name" value="puhB_PGC"/>
</dbReference>
<feature type="domain" description="YdbS-like PH" evidence="3">
    <location>
        <begin position="103"/>
        <end position="190"/>
    </location>
</feature>
<evidence type="ECO:0000313" key="4">
    <source>
        <dbReference type="EMBL" id="MBE1236057.1"/>
    </source>
</evidence>
<dbReference type="InterPro" id="IPR005182">
    <property type="entry name" value="YdbS-like_PH"/>
</dbReference>
<organism evidence="4 5">
    <name type="scientific">Phaeovibrio sulfidiphilus</name>
    <dbReference type="NCBI Taxonomy" id="1220600"/>
    <lineage>
        <taxon>Bacteria</taxon>
        <taxon>Pseudomonadati</taxon>
        <taxon>Pseudomonadota</taxon>
        <taxon>Alphaproteobacteria</taxon>
        <taxon>Rhodospirillales</taxon>
        <taxon>Rhodospirillaceae</taxon>
        <taxon>Phaeovibrio</taxon>
    </lineage>
</organism>
<feature type="transmembrane region" description="Helical" evidence="2">
    <location>
        <begin position="43"/>
        <end position="65"/>
    </location>
</feature>
<feature type="transmembrane region" description="Helical" evidence="2">
    <location>
        <begin position="77"/>
        <end position="100"/>
    </location>
</feature>
<keyword evidence="2" id="KW-0812">Transmembrane</keyword>
<name>A0A8J6YUM3_9PROT</name>
<dbReference type="NCBIfam" id="NF040894">
    <property type="entry name" value="puhB_PGC"/>
    <property type="match status" value="1"/>
</dbReference>
<protein>
    <submittedName>
        <fullName evidence="4">PH domain-containing protein</fullName>
    </submittedName>
</protein>
<evidence type="ECO:0000313" key="5">
    <source>
        <dbReference type="Proteomes" id="UP000631034"/>
    </source>
</evidence>
<dbReference type="EMBL" id="JACZHT010000001">
    <property type="protein sequence ID" value="MBE1236057.1"/>
    <property type="molecule type" value="Genomic_DNA"/>
</dbReference>
<dbReference type="Pfam" id="PF03703">
    <property type="entry name" value="bPH_2"/>
    <property type="match status" value="1"/>
</dbReference>
<feature type="region of interest" description="Disordered" evidence="1">
    <location>
        <begin position="203"/>
        <end position="237"/>
    </location>
</feature>
<dbReference type="RefSeq" id="WP_192532946.1">
    <property type="nucleotide sequence ID" value="NZ_JACZHT010000001.1"/>
</dbReference>
<evidence type="ECO:0000256" key="2">
    <source>
        <dbReference type="SAM" id="Phobius"/>
    </source>
</evidence>
<proteinExistence type="predicted"/>
<comment type="caution">
    <text evidence="4">The sequence shown here is derived from an EMBL/GenBank/DDBJ whole genome shotgun (WGS) entry which is preliminary data.</text>
</comment>
<keyword evidence="2" id="KW-1133">Transmembrane helix</keyword>
<dbReference type="Proteomes" id="UP000631034">
    <property type="component" value="Unassembled WGS sequence"/>
</dbReference>
<gene>
    <name evidence="4" type="ORF">IHV25_00080</name>
</gene>
<sequence>MSFDHDDFVEPSPIKGLPSALPDGEDLLWQGSPEWLGLVVRAYHVRLIAAYFVVLFVWDIAEAMFRVEAPVSFQDALVSAVPLIAPACFVLLLVFGYAWFTARGTIYTITSKRVVLHFGLVVPRTINLPFTSIESAALRLHRDGTGDIPLALKPPVRIAYFTLWPNARPWHVKFSQPMMRSVHDAEAVARLLADAAGKARAASEADESAAAPATGASSVPDGSSAPAPGLDGGGAAA</sequence>
<keyword evidence="2" id="KW-0472">Membrane</keyword>
<feature type="compositionally biased region" description="Low complexity" evidence="1">
    <location>
        <begin position="203"/>
        <end position="229"/>
    </location>
</feature>
<keyword evidence="5" id="KW-1185">Reference proteome</keyword>
<accession>A0A8J6YUM3</accession>
<reference evidence="4" key="1">
    <citation type="submission" date="2020-10" db="EMBL/GenBank/DDBJ databases">
        <title>Genome sequence of the unusual species of purple photosynthetic bacteria, Phaeovibrio sulfidiphilus DSM 23193, type strain.</title>
        <authorList>
            <person name="Kyndt J.A."/>
            <person name="Meyer T.E."/>
        </authorList>
    </citation>
    <scope>NUCLEOTIDE SEQUENCE</scope>
    <source>
        <strain evidence="4">DSM 23193</strain>
    </source>
</reference>